<dbReference type="GO" id="GO:0005737">
    <property type="term" value="C:cytoplasm"/>
    <property type="evidence" value="ECO:0007669"/>
    <property type="project" value="UniProtKB-SubCell"/>
</dbReference>
<evidence type="ECO:0000313" key="15">
    <source>
        <dbReference type="Proteomes" id="UP000886893"/>
    </source>
</evidence>
<dbReference type="PANTHER" id="PTHR39156">
    <property type="entry name" value="RIBONUCLEASE M5"/>
    <property type="match status" value="1"/>
</dbReference>
<evidence type="ECO:0000256" key="9">
    <source>
        <dbReference type="ARBA" id="ARBA00022842"/>
    </source>
</evidence>
<keyword evidence="4 11" id="KW-0540">Nuclease</keyword>
<dbReference type="AlphaFoldDB" id="A0A9D1G8E9"/>
<keyword evidence="10 11" id="KW-0694">RNA-binding</keyword>
<dbReference type="GO" id="GO:0019843">
    <property type="term" value="F:rRNA binding"/>
    <property type="evidence" value="ECO:0007669"/>
    <property type="project" value="UniProtKB-KW"/>
</dbReference>
<keyword evidence="8 11" id="KW-0378">Hydrolase</keyword>
<evidence type="ECO:0000256" key="10">
    <source>
        <dbReference type="ARBA" id="ARBA00022884"/>
    </source>
</evidence>
<gene>
    <name evidence="11 14" type="primary">rnmV</name>
    <name evidence="14" type="ORF">IAD04_01375</name>
</gene>
<dbReference type="SUPFAM" id="SSF110455">
    <property type="entry name" value="Toprim domain"/>
    <property type="match status" value="1"/>
</dbReference>
<comment type="function">
    <text evidence="11">Required for correct processing of both the 5' and 3' ends of 5S rRNA precursor. Cleaves both sides of a double-stranded region yielding mature 5S rRNA in one step.</text>
</comment>
<dbReference type="HAMAP" id="MF_01469">
    <property type="entry name" value="RNase_M5"/>
    <property type="match status" value="1"/>
</dbReference>
<evidence type="ECO:0000259" key="13">
    <source>
        <dbReference type="PROSITE" id="PS50880"/>
    </source>
</evidence>
<evidence type="ECO:0000256" key="3">
    <source>
        <dbReference type="ARBA" id="ARBA00022552"/>
    </source>
</evidence>
<keyword evidence="6 11" id="KW-0699">rRNA-binding</keyword>
<name>A0A9D1G8E9_9FIRM</name>
<keyword evidence="5" id="KW-0479">Metal-binding</keyword>
<dbReference type="NCBIfam" id="TIGR00334">
    <property type="entry name" value="5S_RNA_mat_M5"/>
    <property type="match status" value="1"/>
</dbReference>
<dbReference type="GO" id="GO:0043822">
    <property type="term" value="F:ribonuclease M5 activity"/>
    <property type="evidence" value="ECO:0007669"/>
    <property type="project" value="UniProtKB-UniRule"/>
</dbReference>
<dbReference type="GO" id="GO:0006364">
    <property type="term" value="P:rRNA processing"/>
    <property type="evidence" value="ECO:0007669"/>
    <property type="project" value="UniProtKB-UniRule"/>
</dbReference>
<comment type="catalytic activity">
    <reaction evidence="11">
        <text>Endonucleolytic cleavage of RNA, removing 21 and 42 nucleotides, respectively, from the 5'- and 3'-termini of a 5S-rRNA precursor.</text>
        <dbReference type="EC" id="3.1.26.8"/>
    </reaction>
</comment>
<comment type="subcellular location">
    <subcellularLocation>
        <location evidence="11">Cytoplasm</location>
    </subcellularLocation>
</comment>
<dbReference type="EC" id="3.1.26.8" evidence="11 12"/>
<evidence type="ECO:0000256" key="11">
    <source>
        <dbReference type="HAMAP-Rule" id="MF_01469"/>
    </source>
</evidence>
<comment type="caution">
    <text evidence="14">The sequence shown here is derived from an EMBL/GenBank/DDBJ whole genome shotgun (WGS) entry which is preliminary data.</text>
</comment>
<evidence type="ECO:0000256" key="1">
    <source>
        <dbReference type="ARBA" id="ARBA00022490"/>
    </source>
</evidence>
<sequence>MIQIQDVIIVEGLSDKNYLSTFIQADILTCNGSAMDRFSMDYLKELSKHRNLIILTDPDYPGEKIRNTIAQQIPNCKHAFIDKKRAIKKNKVGVAECDKEEILHALKHALTPTLNPIHPLLTPKDLFDLHLLGPESKLNREKISLYFHLGYCNGKTFLKRLNLLNLTKKEIEVVLNHD</sequence>
<dbReference type="Gene3D" id="3.40.1360.10">
    <property type="match status" value="1"/>
</dbReference>
<protein>
    <recommendedName>
        <fullName evidence="11 12">Ribonuclease M5</fullName>
        <ecNumber evidence="11 12">3.1.26.8</ecNumber>
    </recommendedName>
    <alternativeName>
        <fullName evidence="11">RNase M5</fullName>
    </alternativeName>
    <alternativeName>
        <fullName evidence="11">Ribosomal RNA terminal maturase M5</fullName>
    </alternativeName>
</protein>
<evidence type="ECO:0000313" key="14">
    <source>
        <dbReference type="EMBL" id="HIT17016.1"/>
    </source>
</evidence>
<keyword evidence="3 11" id="KW-0698">rRNA processing</keyword>
<dbReference type="SMART" id="SM00493">
    <property type="entry name" value="TOPRIM"/>
    <property type="match status" value="1"/>
</dbReference>
<comment type="similarity">
    <text evidence="11">Belongs to the ribonuclease M5 family.</text>
</comment>
<reference evidence="14" key="1">
    <citation type="submission" date="2020-10" db="EMBL/GenBank/DDBJ databases">
        <authorList>
            <person name="Gilroy R."/>
        </authorList>
    </citation>
    <scope>NUCLEOTIDE SEQUENCE</scope>
    <source>
        <strain evidence="14">14508</strain>
    </source>
</reference>
<keyword evidence="7 11" id="KW-0255">Endonuclease</keyword>
<proteinExistence type="inferred from homology"/>
<keyword evidence="9" id="KW-0460">Magnesium</keyword>
<dbReference type="GO" id="GO:0046872">
    <property type="term" value="F:metal ion binding"/>
    <property type="evidence" value="ECO:0007669"/>
    <property type="project" value="UniProtKB-KW"/>
</dbReference>
<evidence type="ECO:0000256" key="8">
    <source>
        <dbReference type="ARBA" id="ARBA00022801"/>
    </source>
</evidence>
<dbReference type="InterPro" id="IPR004466">
    <property type="entry name" value="RNase_M5"/>
</dbReference>
<dbReference type="PANTHER" id="PTHR39156:SF2">
    <property type="entry name" value="DNA PRIMASE (BACTERIAL TYPE) AND SMALL PRIMASE-LIKE PROTEINS"/>
    <property type="match status" value="1"/>
</dbReference>
<evidence type="ECO:0000256" key="6">
    <source>
        <dbReference type="ARBA" id="ARBA00022730"/>
    </source>
</evidence>
<dbReference type="PROSITE" id="PS50880">
    <property type="entry name" value="TOPRIM"/>
    <property type="match status" value="1"/>
</dbReference>
<evidence type="ECO:0000256" key="4">
    <source>
        <dbReference type="ARBA" id="ARBA00022722"/>
    </source>
</evidence>
<keyword evidence="2 11" id="KW-0690">Ribosome biogenesis</keyword>
<evidence type="ECO:0000256" key="5">
    <source>
        <dbReference type="ARBA" id="ARBA00022723"/>
    </source>
</evidence>
<dbReference type="InterPro" id="IPR006171">
    <property type="entry name" value="TOPRIM_dom"/>
</dbReference>
<evidence type="ECO:0000256" key="2">
    <source>
        <dbReference type="ARBA" id="ARBA00022517"/>
    </source>
</evidence>
<dbReference type="Pfam" id="PF13331">
    <property type="entry name" value="DUF4093"/>
    <property type="match status" value="1"/>
</dbReference>
<feature type="domain" description="Toprim" evidence="13">
    <location>
        <begin position="5"/>
        <end position="91"/>
    </location>
</feature>
<dbReference type="Pfam" id="PF01751">
    <property type="entry name" value="Toprim"/>
    <property type="match status" value="1"/>
</dbReference>
<evidence type="ECO:0000256" key="12">
    <source>
        <dbReference type="NCBIfam" id="TIGR00334"/>
    </source>
</evidence>
<dbReference type="Proteomes" id="UP000886893">
    <property type="component" value="Unassembled WGS sequence"/>
</dbReference>
<keyword evidence="1 11" id="KW-0963">Cytoplasm</keyword>
<reference evidence="14" key="2">
    <citation type="journal article" date="2021" name="PeerJ">
        <title>Extensive microbial diversity within the chicken gut microbiome revealed by metagenomics and culture.</title>
        <authorList>
            <person name="Gilroy R."/>
            <person name="Ravi A."/>
            <person name="Getino M."/>
            <person name="Pursley I."/>
            <person name="Horton D.L."/>
            <person name="Alikhan N.F."/>
            <person name="Baker D."/>
            <person name="Gharbi K."/>
            <person name="Hall N."/>
            <person name="Watson M."/>
            <person name="Adriaenssens E.M."/>
            <person name="Foster-Nyarko E."/>
            <person name="Jarju S."/>
            <person name="Secka A."/>
            <person name="Antonio M."/>
            <person name="Oren A."/>
            <person name="Chaudhuri R.R."/>
            <person name="La Ragione R."/>
            <person name="Hildebrand F."/>
            <person name="Pallen M.J."/>
        </authorList>
    </citation>
    <scope>NUCLEOTIDE SEQUENCE</scope>
    <source>
        <strain evidence="14">14508</strain>
    </source>
</reference>
<dbReference type="InterPro" id="IPR025156">
    <property type="entry name" value="RNase_M5_C"/>
</dbReference>
<organism evidence="14 15">
    <name type="scientific">Candidatus Caccosoma faecigallinarum</name>
    <dbReference type="NCBI Taxonomy" id="2840720"/>
    <lineage>
        <taxon>Bacteria</taxon>
        <taxon>Bacillati</taxon>
        <taxon>Bacillota</taxon>
        <taxon>Bacillota incertae sedis</taxon>
        <taxon>Candidatus Caccosoma</taxon>
    </lineage>
</organism>
<dbReference type="EMBL" id="DVKI01000042">
    <property type="protein sequence ID" value="HIT17016.1"/>
    <property type="molecule type" value="Genomic_DNA"/>
</dbReference>
<evidence type="ECO:0000256" key="7">
    <source>
        <dbReference type="ARBA" id="ARBA00022759"/>
    </source>
</evidence>
<accession>A0A9D1G8E9</accession>